<keyword evidence="3" id="KW-1185">Reference proteome</keyword>
<dbReference type="EMBL" id="JBBNAG010000011">
    <property type="protein sequence ID" value="KAK9094425.1"/>
    <property type="molecule type" value="Genomic_DNA"/>
</dbReference>
<evidence type="ECO:0000256" key="1">
    <source>
        <dbReference type="SAM" id="Phobius"/>
    </source>
</evidence>
<accession>A0AAP0HSV2</accession>
<feature type="transmembrane region" description="Helical" evidence="1">
    <location>
        <begin position="18"/>
        <end position="37"/>
    </location>
</feature>
<dbReference type="AlphaFoldDB" id="A0AAP0HSV2"/>
<name>A0AAP0HSV2_9MAGN</name>
<sequence length="56" mass="6130">MRTLIPRPLISLLINEDFVALICALATIIAVITGFHISIRAVTRFAATDPWNPLAV</sequence>
<reference evidence="2 3" key="1">
    <citation type="submission" date="2024-01" db="EMBL/GenBank/DDBJ databases">
        <title>Genome assemblies of Stephania.</title>
        <authorList>
            <person name="Yang L."/>
        </authorList>
    </citation>
    <scope>NUCLEOTIDE SEQUENCE [LARGE SCALE GENOMIC DNA]</scope>
    <source>
        <strain evidence="2">JXDWG</strain>
        <tissue evidence="2">Leaf</tissue>
    </source>
</reference>
<dbReference type="Proteomes" id="UP001419268">
    <property type="component" value="Unassembled WGS sequence"/>
</dbReference>
<proteinExistence type="predicted"/>
<organism evidence="2 3">
    <name type="scientific">Stephania cephalantha</name>
    <dbReference type="NCBI Taxonomy" id="152367"/>
    <lineage>
        <taxon>Eukaryota</taxon>
        <taxon>Viridiplantae</taxon>
        <taxon>Streptophyta</taxon>
        <taxon>Embryophyta</taxon>
        <taxon>Tracheophyta</taxon>
        <taxon>Spermatophyta</taxon>
        <taxon>Magnoliopsida</taxon>
        <taxon>Ranunculales</taxon>
        <taxon>Menispermaceae</taxon>
        <taxon>Menispermoideae</taxon>
        <taxon>Cissampelideae</taxon>
        <taxon>Stephania</taxon>
    </lineage>
</organism>
<keyword evidence="1" id="KW-0472">Membrane</keyword>
<protein>
    <submittedName>
        <fullName evidence="2">Uncharacterized protein</fullName>
    </submittedName>
</protein>
<gene>
    <name evidence="2" type="ORF">Scep_025894</name>
</gene>
<keyword evidence="1" id="KW-1133">Transmembrane helix</keyword>
<evidence type="ECO:0000313" key="2">
    <source>
        <dbReference type="EMBL" id="KAK9094425.1"/>
    </source>
</evidence>
<comment type="caution">
    <text evidence="2">The sequence shown here is derived from an EMBL/GenBank/DDBJ whole genome shotgun (WGS) entry which is preliminary data.</text>
</comment>
<evidence type="ECO:0000313" key="3">
    <source>
        <dbReference type="Proteomes" id="UP001419268"/>
    </source>
</evidence>
<keyword evidence="1" id="KW-0812">Transmembrane</keyword>